<keyword evidence="4" id="KW-0969">Cilium</keyword>
<reference evidence="8" key="1">
    <citation type="submission" date="2022-01" db="UniProtKB">
        <authorList>
            <consortium name="EnsemblMetazoa"/>
        </authorList>
    </citation>
    <scope>IDENTIFICATION</scope>
</reference>
<comment type="subcellular location">
    <subcellularLocation>
        <location evidence="1">Cell projection</location>
        <location evidence="1">Cilium</location>
    </subcellularLocation>
    <subcellularLocation>
        <location evidence="2">Cytoplasm</location>
    </subcellularLocation>
</comment>
<dbReference type="Gene3D" id="2.60.40.10">
    <property type="entry name" value="Immunoglobulins"/>
    <property type="match status" value="14"/>
</dbReference>
<dbReference type="RefSeq" id="XP_014245824.1">
    <property type="nucleotide sequence ID" value="XM_014390338.2"/>
</dbReference>
<dbReference type="OrthoDB" id="442692at2759"/>
<dbReference type="Proteomes" id="UP000494040">
    <property type="component" value="Unassembled WGS sequence"/>
</dbReference>
<proteinExistence type="predicted"/>
<evidence type="ECO:0000256" key="2">
    <source>
        <dbReference type="ARBA" id="ARBA00004496"/>
    </source>
</evidence>
<dbReference type="GO" id="GO:1904158">
    <property type="term" value="P:axonemal central apparatus assembly"/>
    <property type="evidence" value="ECO:0007669"/>
    <property type="project" value="TreeGrafter"/>
</dbReference>
<dbReference type="GeneID" id="106664532"/>
<sequence>MAQEDSMQSTNKLQASTSRKSCNPYMVEEFSMIRFNTEYLLHYFANRKQGEFYEISPSKYLKEMSMTSNERNFVLIKTLKNQSLSSEFDIPPEYSVVPPTLVFQSWEPGHCYNLKFSLTNVTQKPREVKMHSPTSDAFQVTSNAPILQMKHLMPNHPLPFLVTFLPKEHVDYQHVVKFVDKDRVFKVPILALAERPLLKCPDEIVLHPSPVGGKETKNITIQNISSVKIIGRLVAELPFTVEPPKISLDPGKLFTINIHFVSSELGPCSRKLYIYFEGGEVLTVKLTAQTCLCKINIEDSTVHFGGVNLQLKSCRKLKIENNSNFTVNFVWKMHPSRLIETINTKKLTEIYADLLVEQEKRAVTDDYKIVTKRLFSDEVTFAGQESYLFKDKNFDISPLTGKIGPHSVFMCTLIFHPTEIKEFRTIAHLQVDGLMELFHISLEGDGIGPDIELVSHVLELSEVYVAQKHDYELSVGNYGIVPGTIIFKESDYNVQCTPQSLLLMPGDVNIFTISIKFDKLERILGDIFFEIVESKKILKCLIIGDVKLEDVKFLESEIDFGTVSFGVQKSKFVNVVNKGDFPVSCKFIVENDGQNKAITREAFINGNSIVDVPENVKQFYIEPEEKTLAPLECSEIKVSIIANNFTDSENSLYIYGNDKDYIIHEIKLKYYIKATFVTAYPDQFNLRTFLMFTEQMYTFEITNPLDTEIYFSLDVHFTKGKGTTQLDPSGYHMLEGFESKQVTLTLIAESLGNGNVEIVTQILGQDEIKCICTMPFVSTAPYVSIEPKWLKWKSIDSEIGLSKNLYLTNPGYVDLGFTVHIEHPNFWSIKPSTGIIRVNEKIMVVITPLLFDIGKFNYKMVFEFTHETKHIEVMLSGFSSISNTIIFDPKITPCWDMGNIFKCYKQVLPLTIKNIGIKEYNLSFITDSKVPIKMLKSAFKIRPNQVDLKPGQKEVIKVTVYSEVARTTEEQFFVYTILSMQGKKVLLFPVTFKVNVFDMDLIVNPRSISFDLSFSQFNLDKNIYEKVINIGTYTNLVSSVNCTLNDPHFKILSESGAKVNELNVPVEEGEIYQLKIVCCPNKKLLNCSQVLNTKMIIRDKTFNLIVPVSIQVSITFANLEIKNRIIDFGCVSPGRENKFSLEVFNNCSFPVYFSWLWETVDIFPYISSSKNLKSIVSSTLDQVSIKQKLATTKIRQLSHFQLGFVSSDELLAKSKDKPPQKNAALKHSKKAEILFEDDSDPLLTKQRLITTVLYPFISKFKTSHATFYSFMPSEPPSSSATNLITIHPTFGFLPPNESHVFDVYFLPQEPLDISGLASSIRMNGYKDIIEIAGGCRDKINLEVSEVFDFGYKPFCEIWEGKIVMTNKEDFWISYDLCFETEVQKYMICCNPGKCFFFPLQGVIDPGKKAEITINVFPAVPTVISHELRIIVCETFEFNVKIIGTATSVELTVDLSPEEIVGLPLEYKYMAIDKLVKECLENERSEEESLLSNMKSICLTSPELMNWEIVSFDDVPSLEDLDKANHKALSELYAISFPSWVVDHAREKSKTFHLPRFVTLGYILDLDYTLMDVGSRHTVTLKNCGKIPVTFSIIILQDKYAVRRLGFKIVCNFHTLEAGEERDMHVLLLPKSRRLSKLVKNYSIPLEVIVELKIKCGPIIPITVKSIISIPYLVLPEIVDFGIVKCGQKRIMKVNIINEGAAPAHWIAEIKKVYRKETKSIITKAVGNPFWIVDCKSMESPPKSLTVIEIAFEPNHQGNYKGEINFIVDWNSDYFAIKLKGKVIEPRVHIDITDLDFGRVVPFQSILEKTVTLTNPCPFPIEVFSPTIDKQFQFENKVINSLLRYYKTDELYVPSEIYKSSMSQDFLTLYEMLITKAKEFFYILNEEMFGEIDNDQIVNDYLSALEENPSLPTEDLIKTLTSRKALVDHSKNSSIVVVIGFPKTDHVYIVNKMAKKLGMTAMSLDQLIIEEIALSNSPEAIEVRAIINSAYMTYLSKHSDTLPSTLNTPDFETDAYHSLPEWQKLEIMQIKVEVLSKDNSTNAQMSLGVDLFKKGKLQTKLKNSRKSSTPSSSVKKDNENILFSQSLSLTSRNLHDSTFLSIPTELLTKLIKNRIRKMVPFKGLIIEQIVGLFVKDLLTGTKICIKIGEEMKRIHFLILHNTVESAKEYTKKKNEEELKIKEQATYIHANVRFNEIMMMDGEEFKQLSTEDAQNYLKELTSRFMQCHGILCNQEKEKSVSNSSEKKRKRMTTFSIKAKSQCKLGLKKTPMTSKSKALDEAKILSMSKHSIKEQDEQENLTINTYSTIAHDFEEFNVQLTEVYELLDILPSKELSFVTPVSSVKKSKKDKRKSVYFEPINIQTSDTQESEKNVYTWIITHPSQDDSYNLEMLCMALASNKKFTTLLDLKSSEKVEDPKVTTYFCIQPSPLQSRKEEEAPFSVCDVNNDLYFYKSQIYQTSTRFEHDLSQCNFDSGRARIFLKPGEMTQLKITFQPKDCKHYKEKFEFMVDSWPLSKLVLNCHAICDIPTINEDVTKIFKNVCKTSNVYSKTGPVYESDLKQFNFGCTFVNTDNCVQSPYLNPATFKINNASDLPMSVSFSMFALLDSPFILVPTSLQIEPKGYGYLKVYACPTQVTIFEDDLIISIKDNPAITSIKLVGEGIKLDVEFTPSILSFENVLIHDTRSEQILIKNKSKLPISWELESCNNVNQMKWFPFEGDLKPSEKDTITFHYSPLIEETKKAYAVFSIYRYKKKNKMLGKLQLTMYLSSCDILIDIVSNNKEPQCLDFGSIWVGKEKESQFSIINLGKSSVRFKLRFAAATKRGLFEPEKVLKLGCSHGNLHPRKPVDINVVACSTVALTLNKICVLFVQILFKDSDHIVAELPVYASLEVGYSKYVVSPFSEYNFGPTEMYTKKKYTLTISNVGAFPFEYIFKSQKIQQETESWQTGSLQLNKLIASINENNSLINWTTVDHKHDKKSLKKKNAYSHQQSRTPSKGLGMGDPSLDLSLNSLDCNLGNFEISNYMGKLQPGEIAQVEIIFHPYEEGSITEIFELQVDSAEHMNRVTPVKFLGEGCVPKISTSERTMFKHLHIATDRNALDLLKSYGTPFAVFKKEDLTIDFYHTVVGFSQEILIDLENVGLIPIRLRGNLYNSCENNFSFENDSTHKIITIEPSTIQTLTIKFTPKTVDSSDAVLNLIMNLTPPLKDMECNIYLQGHGEIPKVVFTEYINDDQPILDLGGAIIGTGVGSNISFKNVGNVVAKIMLEFLVNSGKFNLRISKHSNQWLKHPAEPDKQLGVPIVFTLPVGEIVDMIVEYIPLKEQEDICHMLLHTIHNPYEKLELLIKGRGIQKALTIENIPLFTIVDHSAEEKTKNVTHTYDLTFDPCLLGLAKTRKIRLRNNKSEILRLVAPTHPNFRFIPTLAHIDGNSYLDMFVVFLGSEEGVNEELLLLKYRPIVYHSNVGIGNWTRDPKLFEFLAQESSNISFDHLKQFSFESPKETEPQFSVVDKDKDFSITLFVTTECSSIKMTSSTTEIKFPSTLMLESSYAILLLKNTGLVPIEFNLQFGDVKQEPSDPLLEWQCSFGDEGIEYLQQYRKLFPSISVQSNIVVQGVKRVNMPKTLEKKNFVTIEDLNDINVCKENSEIYENKGYKENQEIFNLEYLTEDVSGLDLLISDSVDNSQSMISVQNESSKALIVSSNQAKRYTPYDVVLGDNPFSLSPQNGVITPNNYVTVQIKFTPHFVYDYSTTLICNAKYFMWNEEPVKMGIVNLSGSGTPSICHILHKESYVHGLETYPESTRAIEIEAKGVGKTFIKKITLMNPSKFSYNFFWKKIYGDDDSKILFSCSTQSGELAPFWFMQIPFNFIPREYGTYHSLWLLEIPRFSISQPILFIGRSKQPNIYFSPAVLKLTPGPIDIERYGDGTLINEEEYTITFAVDEKSLACGSQSQKIHICPMEGTVHGRSKLNFRISFKLSTIGELKQAVKIKVSSCKDPINFYVESKCFDLECAIVYMSNDSQVKLHPTKTNVFDIGRIPLKVPYHVEFLMANYSNKMLNFNWDYDRDKAKELSLVITFDSQTFLGAHAKTKLIHTVLPMNTVAITDFHISLKTDQGAEYEIVLNGIATKPLFDFSFKKFNFGPCLAQQCDLRVNKTILKFYNKSQEQLLLEKITQDSNHLKVSLFEHLVPPRSSQDILIDFLPREAYRYVDHIDFLINGVYSVQIEILGEGISMAVGPANPSGTVVKFDDVLVGTSQTKTRQIVNFSVVPIQLLLILEENKSLKIEPTDAFVMKPKETKIISITYSPTVKETISSQVMIKTMDDLNPLFDLVCSSLHTNIYFDISVINYATVVKGCKVSQQVVIVNKGDTGHFFKWDCRRMNSNLKVYPQEGSCFPGSKIVCKVSFQCMTPGYKFNDEIICNFENYKALPLRVYVECVNTPEPNKWTLFTTPVRQTTYENISVENQSVDTIIVYPVICGEYFSVDEAVIIPGKSSSFCTVKYEPLTMTSDFIPYHEGKLYIQFPNGTCIVHGLKGEALEPNTESRTTWCIDTKTQETKYFQIVNWLNEHQRFSVSAHVKAIDCPPYSFTGSAYIDIAANSSRMYPFTVYISKETEFEFELTFTNPKTKEFIWFTTMVKVSTKGPLGTYYLTSQVRTTIFQELELLNPTDETQSIILDCQESTDIALANTELEKNASTKIILQYSPLVVCENKQVNVRLRNSKLGEFWYVFILSSFPAKPQPCVFFESPIGTEQKNLLFIENGARFKSKFKVKINDSDLKAKKRFEVDALSSYNLEVAFKPINLGTKQAEIHVTSPDAGDFLFPVMMVGLPAKPSGPYVLKMGETRIIKFHNLFNMRSEFACSCNNDIFDVSPKKFELSPKKKIELEVFISDSCQLPATIDTPIAGKLTICWKEDENVRWDFYLKGLFNDTCDVNEGRYDRCSFSHVKQSK</sequence>
<evidence type="ECO:0000256" key="4">
    <source>
        <dbReference type="ARBA" id="ARBA00023069"/>
    </source>
</evidence>
<feature type="region of interest" description="Disordered" evidence="6">
    <location>
        <begin position="2975"/>
        <end position="2998"/>
    </location>
</feature>
<dbReference type="OMA" id="CNIENYK"/>
<evidence type="ECO:0000313" key="8">
    <source>
        <dbReference type="EnsemblMetazoa" id="XP_014245824.1"/>
    </source>
</evidence>
<protein>
    <recommendedName>
        <fullName evidence="7">HYDIN/VesB/CFA65-like Ig-like domain-containing protein</fullName>
    </recommendedName>
</protein>
<dbReference type="InterPro" id="IPR053879">
    <property type="entry name" value="HYDIN_VesB_CFA65-like_Ig"/>
</dbReference>
<feature type="domain" description="HYDIN/VesB/CFA65-like Ig-like" evidence="7">
    <location>
        <begin position="895"/>
        <end position="975"/>
    </location>
</feature>
<dbReference type="InterPro" id="IPR013783">
    <property type="entry name" value="Ig-like_fold"/>
</dbReference>
<evidence type="ECO:0000256" key="5">
    <source>
        <dbReference type="ARBA" id="ARBA00023273"/>
    </source>
</evidence>
<dbReference type="EnsemblMetazoa" id="XM_014390338.2">
    <property type="protein sequence ID" value="XP_014245824.1"/>
    <property type="gene ID" value="LOC106664532"/>
</dbReference>
<dbReference type="SUPFAM" id="SSF49354">
    <property type="entry name" value="PapD-like"/>
    <property type="match status" value="1"/>
</dbReference>
<evidence type="ECO:0000256" key="6">
    <source>
        <dbReference type="SAM" id="MobiDB-lite"/>
    </source>
</evidence>
<dbReference type="KEGG" id="clec:106664532"/>
<name>A0A8I6RLW8_CIMLE</name>
<dbReference type="PANTHER" id="PTHR23053:SF0">
    <property type="entry name" value="HYDROCEPHALUS-INDUCING PROTEIN HOMOLOG"/>
    <property type="match status" value="1"/>
</dbReference>
<dbReference type="InterPro" id="IPR008962">
    <property type="entry name" value="PapD-like_sf"/>
</dbReference>
<evidence type="ECO:0000313" key="9">
    <source>
        <dbReference type="Proteomes" id="UP000494040"/>
    </source>
</evidence>
<keyword evidence="5" id="KW-0966">Cell projection</keyword>
<evidence type="ECO:0000256" key="1">
    <source>
        <dbReference type="ARBA" id="ARBA00004138"/>
    </source>
</evidence>
<organism evidence="8 9">
    <name type="scientific">Cimex lectularius</name>
    <name type="common">Bed bug</name>
    <name type="synonym">Acanthia lectularia</name>
    <dbReference type="NCBI Taxonomy" id="79782"/>
    <lineage>
        <taxon>Eukaryota</taxon>
        <taxon>Metazoa</taxon>
        <taxon>Ecdysozoa</taxon>
        <taxon>Arthropoda</taxon>
        <taxon>Hexapoda</taxon>
        <taxon>Insecta</taxon>
        <taxon>Pterygota</taxon>
        <taxon>Neoptera</taxon>
        <taxon>Paraneoptera</taxon>
        <taxon>Hemiptera</taxon>
        <taxon>Heteroptera</taxon>
        <taxon>Panheteroptera</taxon>
        <taxon>Cimicomorpha</taxon>
        <taxon>Cimicidae</taxon>
        <taxon>Cimex</taxon>
    </lineage>
</organism>
<keyword evidence="9" id="KW-1185">Reference proteome</keyword>
<evidence type="ECO:0000256" key="3">
    <source>
        <dbReference type="ARBA" id="ARBA00022490"/>
    </source>
</evidence>
<dbReference type="GO" id="GO:0005930">
    <property type="term" value="C:axoneme"/>
    <property type="evidence" value="ECO:0007669"/>
    <property type="project" value="TreeGrafter"/>
</dbReference>
<dbReference type="PANTHER" id="PTHR23053">
    <property type="entry name" value="DLEC1 DELETED IN LUNG AND ESOPHAGEAL CANCER 1"/>
    <property type="match status" value="1"/>
</dbReference>
<dbReference type="GO" id="GO:0003341">
    <property type="term" value="P:cilium movement"/>
    <property type="evidence" value="ECO:0007669"/>
    <property type="project" value="TreeGrafter"/>
</dbReference>
<keyword evidence="3" id="KW-0963">Cytoplasm</keyword>
<evidence type="ECO:0000259" key="7">
    <source>
        <dbReference type="Pfam" id="PF22544"/>
    </source>
</evidence>
<dbReference type="InterPro" id="IPR033305">
    <property type="entry name" value="Hydin-like"/>
</dbReference>
<dbReference type="Pfam" id="PF22544">
    <property type="entry name" value="HYDIN_VesB_CFA65-like_Ig"/>
    <property type="match status" value="1"/>
</dbReference>
<accession>A0A8I6RLW8</accession>